<comment type="subcellular location">
    <subcellularLocation>
        <location evidence="3">Chromosome</location>
        <location evidence="3">Centromere</location>
        <location evidence="3">Kinetochore</location>
    </subcellularLocation>
    <subcellularLocation>
        <location evidence="2">Cytoplasm</location>
        <location evidence="2">Cytoskeleton</location>
        <location evidence="2">Spindle</location>
    </subcellularLocation>
    <subcellularLocation>
        <location evidence="1">Nucleus</location>
    </subcellularLocation>
</comment>
<evidence type="ECO:0000256" key="2">
    <source>
        <dbReference type="ARBA" id="ARBA00004186"/>
    </source>
</evidence>
<evidence type="ECO:0000256" key="14">
    <source>
        <dbReference type="SAM" id="MobiDB-lite"/>
    </source>
</evidence>
<reference evidence="15 16" key="1">
    <citation type="submission" date="2013-07" db="EMBL/GenBank/DDBJ databases">
        <title>The Genome Sequence of Cryptococcus heveanensis BCC8398.</title>
        <authorList>
            <consortium name="The Broad Institute Genome Sequencing Platform"/>
            <person name="Cuomo C."/>
            <person name="Litvintseva A."/>
            <person name="Chen Y."/>
            <person name="Heitman J."/>
            <person name="Sun S."/>
            <person name="Springer D."/>
            <person name="Dromer F."/>
            <person name="Young S.K."/>
            <person name="Zeng Q."/>
            <person name="Gargeya S."/>
            <person name="Fitzgerald M."/>
            <person name="Abouelleil A."/>
            <person name="Alvarado L."/>
            <person name="Berlin A.M."/>
            <person name="Chapman S.B."/>
            <person name="Dewar J."/>
            <person name="Goldberg J."/>
            <person name="Griggs A."/>
            <person name="Gujja S."/>
            <person name="Hansen M."/>
            <person name="Howarth C."/>
            <person name="Imamovic A."/>
            <person name="Larimer J."/>
            <person name="McCowan C."/>
            <person name="Murphy C."/>
            <person name="Pearson M."/>
            <person name="Priest M."/>
            <person name="Roberts A."/>
            <person name="Saif S."/>
            <person name="Shea T."/>
            <person name="Sykes S."/>
            <person name="Wortman J."/>
            <person name="Nusbaum C."/>
            <person name="Birren B."/>
        </authorList>
    </citation>
    <scope>NUCLEOTIDE SEQUENCE [LARGE SCALE GENOMIC DNA]</scope>
    <source>
        <strain evidence="15 16">BCC8398</strain>
    </source>
</reference>
<evidence type="ECO:0000256" key="6">
    <source>
        <dbReference type="ARBA" id="ARBA00022454"/>
    </source>
</evidence>
<evidence type="ECO:0000313" key="15">
    <source>
        <dbReference type="EMBL" id="OCF37311.1"/>
    </source>
</evidence>
<dbReference type="Proteomes" id="UP000092666">
    <property type="component" value="Unassembled WGS sequence"/>
</dbReference>
<evidence type="ECO:0000256" key="1">
    <source>
        <dbReference type="ARBA" id="ARBA00004123"/>
    </source>
</evidence>
<sequence length="206" mass="22423">MARASSSTQYLPRESVYPTAPPSSDFLNVLEDCVQATETCSKTLGNGIARFEGGTRDLGRLCKVMRHKHHYLVLPEPTIAAHKSALGASLAPQIEQLIVRAEGLVDSENAKVANLEERLRILESARLPPSSPQTGLSFLSRSTRDTATASTTATTDNNVPADTSCKIADVDMKGLNVLQRKKMMMLKQKRERLEKEMKRLASGGGA</sequence>
<keyword evidence="10" id="KW-0539">Nucleus</keyword>
<evidence type="ECO:0000256" key="3">
    <source>
        <dbReference type="ARBA" id="ARBA00004629"/>
    </source>
</evidence>
<dbReference type="STRING" id="1296120.A0A1B9H206"/>
<keyword evidence="11" id="KW-0137">Centromere</keyword>
<gene>
    <name evidence="15" type="ORF">I316_01220</name>
</gene>
<reference evidence="16" key="2">
    <citation type="submission" date="2013-12" db="EMBL/GenBank/DDBJ databases">
        <title>Evolution of pathogenesis and genome organization in the Tremellales.</title>
        <authorList>
            <person name="Cuomo C."/>
            <person name="Litvintseva A."/>
            <person name="Heitman J."/>
            <person name="Chen Y."/>
            <person name="Sun S."/>
            <person name="Springer D."/>
            <person name="Dromer F."/>
            <person name="Young S."/>
            <person name="Zeng Q."/>
            <person name="Chapman S."/>
            <person name="Gujja S."/>
            <person name="Saif S."/>
            <person name="Birren B."/>
        </authorList>
    </citation>
    <scope>NUCLEOTIDE SEQUENCE [LARGE SCALE GENOMIC DNA]</scope>
    <source>
        <strain evidence="16">BCC8398</strain>
    </source>
</reference>
<keyword evidence="7" id="KW-0963">Cytoplasm</keyword>
<evidence type="ECO:0000256" key="7">
    <source>
        <dbReference type="ARBA" id="ARBA00022490"/>
    </source>
</evidence>
<keyword evidence="13" id="KW-0175">Coiled coil</keyword>
<evidence type="ECO:0000256" key="8">
    <source>
        <dbReference type="ARBA" id="ARBA00022838"/>
    </source>
</evidence>
<evidence type="ECO:0000256" key="4">
    <source>
        <dbReference type="ARBA" id="ARBA00008952"/>
    </source>
</evidence>
<keyword evidence="9" id="KW-0206">Cytoskeleton</keyword>
<dbReference type="GO" id="GO:0008608">
    <property type="term" value="P:attachment of spindle microtubules to kinetochore"/>
    <property type="evidence" value="ECO:0007669"/>
    <property type="project" value="InterPro"/>
</dbReference>
<dbReference type="GO" id="GO:0042729">
    <property type="term" value="C:DASH complex"/>
    <property type="evidence" value="ECO:0007669"/>
    <property type="project" value="InterPro"/>
</dbReference>
<feature type="coiled-coil region" evidence="13">
    <location>
        <begin position="176"/>
        <end position="203"/>
    </location>
</feature>
<accession>A0A1B9H206</accession>
<evidence type="ECO:0000256" key="12">
    <source>
        <dbReference type="ARBA" id="ARBA00032583"/>
    </source>
</evidence>
<feature type="region of interest" description="Disordered" evidence="14">
    <location>
        <begin position="132"/>
        <end position="158"/>
    </location>
</feature>
<dbReference type="AlphaFoldDB" id="A0A1B9H206"/>
<evidence type="ECO:0000256" key="5">
    <source>
        <dbReference type="ARBA" id="ARBA00016329"/>
    </source>
</evidence>
<evidence type="ECO:0000256" key="13">
    <source>
        <dbReference type="SAM" id="Coils"/>
    </source>
</evidence>
<evidence type="ECO:0000256" key="9">
    <source>
        <dbReference type="ARBA" id="ARBA00023212"/>
    </source>
</evidence>
<name>A0A1B9H206_9TREE</name>
<dbReference type="GO" id="GO:0005876">
    <property type="term" value="C:spindle microtubule"/>
    <property type="evidence" value="ECO:0007669"/>
    <property type="project" value="InterPro"/>
</dbReference>
<dbReference type="Pfam" id="PF08287">
    <property type="entry name" value="DASH_Spc19"/>
    <property type="match status" value="1"/>
</dbReference>
<dbReference type="InterPro" id="IPR013251">
    <property type="entry name" value="DASH_Spc19"/>
</dbReference>
<evidence type="ECO:0000313" key="16">
    <source>
        <dbReference type="Proteomes" id="UP000092666"/>
    </source>
</evidence>
<dbReference type="PANTHER" id="PTHR28262">
    <property type="entry name" value="DASH COMPLEX SUBUNIT SPC19"/>
    <property type="match status" value="1"/>
</dbReference>
<dbReference type="PANTHER" id="PTHR28262:SF1">
    <property type="entry name" value="DASH COMPLEX SUBUNIT SPC19"/>
    <property type="match status" value="1"/>
</dbReference>
<keyword evidence="8" id="KW-0995">Kinetochore</keyword>
<comment type="similarity">
    <text evidence="4">Belongs to the DASH complex SPC19 family.</text>
</comment>
<keyword evidence="6" id="KW-0158">Chromosome</keyword>
<feature type="coiled-coil region" evidence="13">
    <location>
        <begin position="98"/>
        <end position="125"/>
    </location>
</feature>
<dbReference type="OrthoDB" id="3361333at2759"/>
<keyword evidence="16" id="KW-1185">Reference proteome</keyword>
<evidence type="ECO:0000256" key="10">
    <source>
        <dbReference type="ARBA" id="ARBA00023242"/>
    </source>
</evidence>
<organism evidence="15 16">
    <name type="scientific">Kwoniella heveanensis BCC8398</name>
    <dbReference type="NCBI Taxonomy" id="1296120"/>
    <lineage>
        <taxon>Eukaryota</taxon>
        <taxon>Fungi</taxon>
        <taxon>Dikarya</taxon>
        <taxon>Basidiomycota</taxon>
        <taxon>Agaricomycotina</taxon>
        <taxon>Tremellomycetes</taxon>
        <taxon>Tremellales</taxon>
        <taxon>Cryptococcaceae</taxon>
        <taxon>Kwoniella</taxon>
    </lineage>
</organism>
<evidence type="ECO:0000256" key="11">
    <source>
        <dbReference type="ARBA" id="ARBA00023328"/>
    </source>
</evidence>
<proteinExistence type="inferred from homology"/>
<feature type="compositionally biased region" description="Low complexity" evidence="14">
    <location>
        <begin position="145"/>
        <end position="156"/>
    </location>
</feature>
<dbReference type="EMBL" id="KI669493">
    <property type="protein sequence ID" value="OCF37311.1"/>
    <property type="molecule type" value="Genomic_DNA"/>
</dbReference>
<protein>
    <recommendedName>
        <fullName evidence="5">DASH complex subunit SPC19</fullName>
    </recommendedName>
    <alternativeName>
        <fullName evidence="12">Outer kinetochore protein SPC19</fullName>
    </alternativeName>
</protein>